<protein>
    <submittedName>
        <fullName evidence="2">Uncharacterized protein</fullName>
    </submittedName>
</protein>
<accession>A0A8J2PL77</accession>
<evidence type="ECO:0000256" key="1">
    <source>
        <dbReference type="SAM" id="SignalP"/>
    </source>
</evidence>
<feature type="signal peptide" evidence="1">
    <location>
        <begin position="1"/>
        <end position="32"/>
    </location>
</feature>
<comment type="caution">
    <text evidence="2">The sequence shown here is derived from an EMBL/GenBank/DDBJ whole genome shotgun (WGS) entry which is preliminary data.</text>
</comment>
<evidence type="ECO:0000313" key="2">
    <source>
        <dbReference type="EMBL" id="CAG7817889.1"/>
    </source>
</evidence>
<organism evidence="2 3">
    <name type="scientific">Allacma fusca</name>
    <dbReference type="NCBI Taxonomy" id="39272"/>
    <lineage>
        <taxon>Eukaryota</taxon>
        <taxon>Metazoa</taxon>
        <taxon>Ecdysozoa</taxon>
        <taxon>Arthropoda</taxon>
        <taxon>Hexapoda</taxon>
        <taxon>Collembola</taxon>
        <taxon>Symphypleona</taxon>
        <taxon>Sminthuridae</taxon>
        <taxon>Allacma</taxon>
    </lineage>
</organism>
<keyword evidence="1" id="KW-0732">Signal</keyword>
<name>A0A8J2PL77_9HEXA</name>
<evidence type="ECO:0000313" key="3">
    <source>
        <dbReference type="Proteomes" id="UP000708208"/>
    </source>
</evidence>
<dbReference type="Proteomes" id="UP000708208">
    <property type="component" value="Unassembled WGS sequence"/>
</dbReference>
<dbReference type="EMBL" id="CAJVCH010406395">
    <property type="protein sequence ID" value="CAG7817889.1"/>
    <property type="molecule type" value="Genomic_DNA"/>
</dbReference>
<reference evidence="2" key="1">
    <citation type="submission" date="2021-06" db="EMBL/GenBank/DDBJ databases">
        <authorList>
            <person name="Hodson N. C."/>
            <person name="Mongue J. A."/>
            <person name="Jaron S. K."/>
        </authorList>
    </citation>
    <scope>NUCLEOTIDE SEQUENCE</scope>
</reference>
<dbReference type="AlphaFoldDB" id="A0A8J2PL77"/>
<gene>
    <name evidence="2" type="ORF">AFUS01_LOCUS28427</name>
</gene>
<sequence length="126" mass="13880">MKGIRLKSVQGNTFLGSLTFLLIWSLFSEASAKVEIETHGILHCELKPTVCSHVCGTASPTCELSGQCICRHGPDPKGYSCTEPVGLEMKRCHRNHCLPNQITRPLVCHLSKNIKVCACFPEELSQ</sequence>
<keyword evidence="3" id="KW-1185">Reference proteome</keyword>
<proteinExistence type="predicted"/>
<feature type="chain" id="PRO_5035197013" evidence="1">
    <location>
        <begin position="33"/>
        <end position="126"/>
    </location>
</feature>